<feature type="binding site" evidence="6">
    <location>
        <position position="283"/>
    </location>
    <ligand>
        <name>substrate</name>
    </ligand>
</feature>
<dbReference type="InterPro" id="IPR011059">
    <property type="entry name" value="Metal-dep_hydrolase_composite"/>
</dbReference>
<feature type="binding site" evidence="6">
    <location>
        <begin position="59"/>
        <end position="61"/>
    </location>
    <ligand>
        <name>substrate</name>
    </ligand>
</feature>
<feature type="domain" description="Amidohydrolase-related" evidence="7">
    <location>
        <begin position="48"/>
        <end position="391"/>
    </location>
</feature>
<dbReference type="InterPro" id="IPR002195">
    <property type="entry name" value="Dihydroorotase_CS"/>
</dbReference>
<keyword evidence="3 6" id="KW-0479">Metal-binding</keyword>
<dbReference type="CDD" id="cd01317">
    <property type="entry name" value="DHOase_IIa"/>
    <property type="match status" value="1"/>
</dbReference>
<comment type="pathway">
    <text evidence="6">Pyrimidine metabolism; UMP biosynthesis via de novo pathway; (S)-dihydroorotate from bicarbonate: step 3/3.</text>
</comment>
<feature type="binding site" evidence="6">
    <location>
        <position position="212"/>
    </location>
    <ligand>
        <name>Zn(2+)</name>
        <dbReference type="ChEBI" id="CHEBI:29105"/>
        <label>2</label>
    </ligand>
</feature>
<comment type="catalytic activity">
    <reaction evidence="6">
        <text>(S)-dihydroorotate + H2O = N-carbamoyl-L-aspartate + H(+)</text>
        <dbReference type="Rhea" id="RHEA:24296"/>
        <dbReference type="ChEBI" id="CHEBI:15377"/>
        <dbReference type="ChEBI" id="CHEBI:15378"/>
        <dbReference type="ChEBI" id="CHEBI:30864"/>
        <dbReference type="ChEBI" id="CHEBI:32814"/>
        <dbReference type="EC" id="3.5.2.3"/>
    </reaction>
</comment>
<dbReference type="GO" id="GO:0008270">
    <property type="term" value="F:zinc ion binding"/>
    <property type="evidence" value="ECO:0007669"/>
    <property type="project" value="UniProtKB-UniRule"/>
</dbReference>
<keyword evidence="9" id="KW-1185">Reference proteome</keyword>
<dbReference type="STRING" id="1121290.CLAOCE_11810"/>
<feature type="binding site" evidence="6">
    <location>
        <position position="148"/>
    </location>
    <ligand>
        <name>Zn(2+)</name>
        <dbReference type="ChEBI" id="CHEBI:29105"/>
        <label>2</label>
    </ligand>
</feature>
<dbReference type="InterPro" id="IPR050138">
    <property type="entry name" value="DHOase/Allantoinase_Hydrolase"/>
</dbReference>
<dbReference type="GO" id="GO:0004038">
    <property type="term" value="F:allantoinase activity"/>
    <property type="evidence" value="ECO:0007669"/>
    <property type="project" value="TreeGrafter"/>
</dbReference>
<comment type="similarity">
    <text evidence="2 6">Belongs to the metallo-dependent hydrolases superfamily. DHOase family. Class I DHOase subfamily.</text>
</comment>
<reference evidence="8 9" key="1">
    <citation type="submission" date="2016-06" db="EMBL/GenBank/DDBJ databases">
        <title>Genome sequence of Clostridium acetireducens DSM 10703.</title>
        <authorList>
            <person name="Poehlein A."/>
            <person name="Fluechter S."/>
            <person name="Duerre P."/>
            <person name="Daniel R."/>
        </authorList>
    </citation>
    <scope>NUCLEOTIDE SEQUENCE [LARGE SCALE GENOMIC DNA]</scope>
    <source>
        <strain evidence="8 9">DSM 10703</strain>
    </source>
</reference>
<dbReference type="RefSeq" id="WP_070110132.1">
    <property type="nucleotide sequence ID" value="NZ_LZFO01000013.1"/>
</dbReference>
<dbReference type="GO" id="GO:0006145">
    <property type="term" value="P:purine nucleobase catabolic process"/>
    <property type="evidence" value="ECO:0007669"/>
    <property type="project" value="TreeGrafter"/>
</dbReference>
<evidence type="ECO:0000313" key="8">
    <source>
        <dbReference type="EMBL" id="OFI06260.1"/>
    </source>
</evidence>
<comment type="caution">
    <text evidence="8">The sequence shown here is derived from an EMBL/GenBank/DDBJ whole genome shotgun (WGS) entry which is preliminary data.</text>
</comment>
<feature type="binding site" evidence="6">
    <location>
        <begin position="293"/>
        <end position="294"/>
    </location>
    <ligand>
        <name>substrate</name>
    </ligand>
</feature>
<dbReference type="PROSITE" id="PS00482">
    <property type="entry name" value="DIHYDROOROTASE_1"/>
    <property type="match status" value="1"/>
</dbReference>
<evidence type="ECO:0000256" key="2">
    <source>
        <dbReference type="ARBA" id="ARBA00010286"/>
    </source>
</evidence>
<dbReference type="InterPro" id="IPR032466">
    <property type="entry name" value="Metal_Hydrolase"/>
</dbReference>
<dbReference type="Proteomes" id="UP000175744">
    <property type="component" value="Unassembled WGS sequence"/>
</dbReference>
<gene>
    <name evidence="6 8" type="primary">pyrC</name>
    <name evidence="8" type="ORF">CLOACE_11810</name>
</gene>
<dbReference type="PANTHER" id="PTHR43668:SF2">
    <property type="entry name" value="ALLANTOINASE"/>
    <property type="match status" value="1"/>
</dbReference>
<dbReference type="SUPFAM" id="SSF51556">
    <property type="entry name" value="Metallo-dependent hydrolases"/>
    <property type="match status" value="1"/>
</dbReference>
<sequence>MELLIKNAYVVDWCQEFKGDLYIYEGKIKEIGKELNKDCKTIDAEGLTLIPSFIDLHVHFRDPGFTYKEDISTGSNAAVKGGYTMVNLMANTKPVCSTMETINYVNEKAKKINLVDVHQVASITRNFDGKDISHLDDIDETVKIISEDGRDVMDSEVMLNAMVKAKEKDIIVMCHCENHELSVVDTRLAENTMTWRNITLSEFTGCSIHLAHVSTKEAMEYVIQAKKKGLSVTCEVTPHHIALTDDIEYRVNPPMRKKEDVEFLIKSIKNDWVDTISTDHAPHSFEDKKKGAPGISGLETAFAVCYTKLVKENNISLNKLSELMSKNPARILKENKGQIKIGYDADLVLVDTNKKLKIDSNNFESRGKNTPFNNMEVYGDIITTIKNGKVVYSQN</sequence>
<keyword evidence="6" id="KW-0862">Zinc</keyword>
<keyword evidence="5 6" id="KW-0665">Pyrimidine biosynthesis</keyword>
<evidence type="ECO:0000256" key="6">
    <source>
        <dbReference type="HAMAP-Rule" id="MF_00220"/>
    </source>
</evidence>
<feature type="active site" evidence="6">
    <location>
        <position position="279"/>
    </location>
</feature>
<comment type="function">
    <text evidence="1 6">Catalyzes the reversible cyclization of carbamoyl aspartate to dihydroorotate.</text>
</comment>
<dbReference type="UniPathway" id="UPA00070">
    <property type="reaction ID" value="UER00117"/>
</dbReference>
<feature type="binding site" evidence="6">
    <location>
        <position position="148"/>
    </location>
    <ligand>
        <name>Zn(2+)</name>
        <dbReference type="ChEBI" id="CHEBI:29105"/>
        <label>1</label>
    </ligand>
</feature>
<dbReference type="HAMAP" id="MF_00220_B">
    <property type="entry name" value="PyrC_classI_B"/>
    <property type="match status" value="1"/>
</dbReference>
<dbReference type="GO" id="GO:0005737">
    <property type="term" value="C:cytoplasm"/>
    <property type="evidence" value="ECO:0007669"/>
    <property type="project" value="TreeGrafter"/>
</dbReference>
<evidence type="ECO:0000256" key="3">
    <source>
        <dbReference type="ARBA" id="ARBA00022723"/>
    </source>
</evidence>
<dbReference type="NCBIfam" id="TIGR00857">
    <property type="entry name" value="pyrC_multi"/>
    <property type="match status" value="1"/>
</dbReference>
<evidence type="ECO:0000256" key="5">
    <source>
        <dbReference type="ARBA" id="ARBA00022975"/>
    </source>
</evidence>
<feature type="binding site" evidence="6">
    <location>
        <position position="59"/>
    </location>
    <ligand>
        <name>Zn(2+)</name>
        <dbReference type="ChEBI" id="CHEBI:29105"/>
        <label>1</label>
    </ligand>
</feature>
<dbReference type="OrthoDB" id="9765462at2"/>
<dbReference type="InterPro" id="IPR004722">
    <property type="entry name" value="DHOase"/>
</dbReference>
<evidence type="ECO:0000259" key="7">
    <source>
        <dbReference type="Pfam" id="PF01979"/>
    </source>
</evidence>
<evidence type="ECO:0000256" key="4">
    <source>
        <dbReference type="ARBA" id="ARBA00022801"/>
    </source>
</evidence>
<dbReference type="SUPFAM" id="SSF51338">
    <property type="entry name" value="Composite domain of metallo-dependent hydrolases"/>
    <property type="match status" value="1"/>
</dbReference>
<dbReference type="PROSITE" id="PS00483">
    <property type="entry name" value="DIHYDROOROTASE_2"/>
    <property type="match status" value="1"/>
</dbReference>
<feature type="binding site" evidence="6">
    <location>
        <position position="91"/>
    </location>
    <ligand>
        <name>substrate</name>
    </ligand>
</feature>
<evidence type="ECO:0000313" key="9">
    <source>
        <dbReference type="Proteomes" id="UP000175744"/>
    </source>
</evidence>
<dbReference type="InterPro" id="IPR006680">
    <property type="entry name" value="Amidohydro-rel"/>
</dbReference>
<feature type="binding site" evidence="6">
    <location>
        <position position="279"/>
    </location>
    <ligand>
        <name>Zn(2+)</name>
        <dbReference type="ChEBI" id="CHEBI:29105"/>
        <label>1</label>
    </ligand>
</feature>
<name>A0A1E8EZ31_9CLOT</name>
<organism evidence="8 9">
    <name type="scientific">Clostridium acetireducens DSM 10703</name>
    <dbReference type="NCBI Taxonomy" id="1121290"/>
    <lineage>
        <taxon>Bacteria</taxon>
        <taxon>Bacillati</taxon>
        <taxon>Bacillota</taxon>
        <taxon>Clostridia</taxon>
        <taxon>Eubacteriales</taxon>
        <taxon>Clostridiaceae</taxon>
        <taxon>Clostridium</taxon>
    </lineage>
</organism>
<protein>
    <recommendedName>
        <fullName evidence="6">Dihydroorotase</fullName>
        <shortName evidence="6">DHOase</shortName>
        <ecNumber evidence="6">3.5.2.3</ecNumber>
    </recommendedName>
</protein>
<dbReference type="GO" id="GO:0004151">
    <property type="term" value="F:dihydroorotase activity"/>
    <property type="evidence" value="ECO:0007669"/>
    <property type="project" value="UniProtKB-UniRule"/>
</dbReference>
<proteinExistence type="inferred from homology"/>
<feature type="binding site" evidence="6">
    <location>
        <position position="252"/>
    </location>
    <ligand>
        <name>substrate</name>
    </ligand>
</feature>
<evidence type="ECO:0000256" key="1">
    <source>
        <dbReference type="ARBA" id="ARBA00002368"/>
    </source>
</evidence>
<dbReference type="GO" id="GO:0044205">
    <property type="term" value="P:'de novo' UMP biosynthetic process"/>
    <property type="evidence" value="ECO:0007669"/>
    <property type="project" value="UniProtKB-UniRule"/>
</dbReference>
<accession>A0A1E8EZ31</accession>
<dbReference type="EMBL" id="LZFO01000013">
    <property type="protein sequence ID" value="OFI06260.1"/>
    <property type="molecule type" value="Genomic_DNA"/>
</dbReference>
<dbReference type="PANTHER" id="PTHR43668">
    <property type="entry name" value="ALLANTOINASE"/>
    <property type="match status" value="1"/>
</dbReference>
<dbReference type="AlphaFoldDB" id="A0A1E8EZ31"/>
<dbReference type="PATRIC" id="fig|1121290.3.peg.1165"/>
<dbReference type="Pfam" id="PF01979">
    <property type="entry name" value="Amidohydro_1"/>
    <property type="match status" value="1"/>
</dbReference>
<dbReference type="Gene3D" id="3.20.20.140">
    <property type="entry name" value="Metal-dependent hydrolases"/>
    <property type="match status" value="1"/>
</dbReference>
<feature type="binding site" evidence="6">
    <location>
        <position position="175"/>
    </location>
    <ligand>
        <name>Zn(2+)</name>
        <dbReference type="ChEBI" id="CHEBI:29105"/>
        <label>2</label>
    </ligand>
</feature>
<dbReference type="EC" id="3.5.2.3" evidence="6"/>
<feature type="binding site" evidence="6">
    <location>
        <position position="57"/>
    </location>
    <ligand>
        <name>Zn(2+)</name>
        <dbReference type="ChEBI" id="CHEBI:29105"/>
        <label>1</label>
    </ligand>
</feature>
<keyword evidence="4 6" id="KW-0378">Hydrolase</keyword>
<comment type="cofactor">
    <cofactor evidence="6">
        <name>Zn(2+)</name>
        <dbReference type="ChEBI" id="CHEBI:29105"/>
    </cofactor>
    <text evidence="6">Binds 2 Zn(2+) ions per subunit.</text>
</comment>